<evidence type="ECO:0000256" key="1">
    <source>
        <dbReference type="ARBA" id="ARBA00004141"/>
    </source>
</evidence>
<keyword evidence="2 7" id="KW-0812">Transmembrane</keyword>
<keyword evidence="10" id="KW-1185">Reference proteome</keyword>
<dbReference type="GO" id="GO:0016020">
    <property type="term" value="C:membrane"/>
    <property type="evidence" value="ECO:0007669"/>
    <property type="project" value="UniProtKB-SubCell"/>
</dbReference>
<keyword evidence="4 7" id="KW-0472">Membrane</keyword>
<feature type="transmembrane region" description="Helical" evidence="7">
    <location>
        <begin position="63"/>
        <end position="85"/>
    </location>
</feature>
<dbReference type="InterPro" id="IPR052337">
    <property type="entry name" value="SAT4-like"/>
</dbReference>
<sequence>MDSLKTNVNATMIPIPVAAPEKMLSGVRWLDTLTIGLLIGTTLTIIKRFYVRSRLSRTVTGSDWIMLLTQLLLTTVCALSLTTTHYLKSYMLMSSPTYTTTQTTILLKVLTICYSLAACTARLSISASLPKTSSTWTKPIINTSLVLLIIFTLVFLSMTLFPCGATLAVSLTATCDATRLSAIFNLVWSILNSSVGILILAAAVFDVAQAKEARRVKALGFVVATIGAAAVAASAARVVLLLNPVDADPTLQKVSHAAAAVLEIALAVIAGSMALFRPVVARWIGDGTVVDPMIEARHGRVMMVESRPTTSRSRPVTRGRDRKEKERPTVTTKRVEELEWAERMDVKSKRNGVVVTAQELEIGLTPPESPVIGRSIWKS</sequence>
<feature type="transmembrane region" description="Helical" evidence="7">
    <location>
        <begin position="254"/>
        <end position="276"/>
    </location>
</feature>
<proteinExistence type="inferred from homology"/>
<feature type="compositionally biased region" description="Low complexity" evidence="6">
    <location>
        <begin position="306"/>
        <end position="316"/>
    </location>
</feature>
<evidence type="ECO:0000256" key="5">
    <source>
        <dbReference type="ARBA" id="ARBA00038359"/>
    </source>
</evidence>
<evidence type="ECO:0000256" key="7">
    <source>
        <dbReference type="SAM" id="Phobius"/>
    </source>
</evidence>
<evidence type="ECO:0000259" key="8">
    <source>
        <dbReference type="Pfam" id="PF20684"/>
    </source>
</evidence>
<name>A0A2K1QHR2_9PEZI</name>
<evidence type="ECO:0000256" key="3">
    <source>
        <dbReference type="ARBA" id="ARBA00022989"/>
    </source>
</evidence>
<comment type="subcellular location">
    <subcellularLocation>
        <location evidence="1">Membrane</location>
        <topology evidence="1">Multi-pass membrane protein</topology>
    </subcellularLocation>
</comment>
<comment type="caution">
    <text evidence="9">The sequence shown here is derived from an EMBL/GenBank/DDBJ whole genome shotgun (WGS) entry which is preliminary data.</text>
</comment>
<dbReference type="PANTHER" id="PTHR33048">
    <property type="entry name" value="PTH11-LIKE INTEGRAL MEMBRANE PROTEIN (AFU_ORTHOLOGUE AFUA_5G11245)"/>
    <property type="match status" value="1"/>
</dbReference>
<dbReference type="Pfam" id="PF20684">
    <property type="entry name" value="Fung_rhodopsin"/>
    <property type="match status" value="1"/>
</dbReference>
<dbReference type="OrthoDB" id="3938852at2759"/>
<feature type="domain" description="Rhodopsin" evidence="8">
    <location>
        <begin position="48"/>
        <end position="281"/>
    </location>
</feature>
<protein>
    <recommendedName>
        <fullName evidence="8">Rhodopsin domain-containing protein</fullName>
    </recommendedName>
</protein>
<feature type="region of interest" description="Disordered" evidence="6">
    <location>
        <begin position="306"/>
        <end position="330"/>
    </location>
</feature>
<dbReference type="InParanoid" id="A0A2K1QHR2"/>
<comment type="similarity">
    <text evidence="5">Belongs to the SAT4 family.</text>
</comment>
<evidence type="ECO:0000256" key="6">
    <source>
        <dbReference type="SAM" id="MobiDB-lite"/>
    </source>
</evidence>
<feature type="transmembrane region" description="Helical" evidence="7">
    <location>
        <begin position="105"/>
        <end position="125"/>
    </location>
</feature>
<reference evidence="9 10" key="1">
    <citation type="submission" date="2017-06" db="EMBL/GenBank/DDBJ databases">
        <title>Draft genome sequence of a variant of Elsinoe murrayae.</title>
        <authorList>
            <person name="Cheng Q."/>
        </authorList>
    </citation>
    <scope>NUCLEOTIDE SEQUENCE [LARGE SCALE GENOMIC DNA]</scope>
    <source>
        <strain evidence="9 10">CQ-2017a</strain>
    </source>
</reference>
<evidence type="ECO:0000313" key="9">
    <source>
        <dbReference type="EMBL" id="PNS14440.1"/>
    </source>
</evidence>
<dbReference type="Proteomes" id="UP000243797">
    <property type="component" value="Unassembled WGS sequence"/>
</dbReference>
<dbReference type="AlphaFoldDB" id="A0A2K1QHR2"/>
<accession>A0A2K1QHR2</accession>
<feature type="transmembrane region" description="Helical" evidence="7">
    <location>
        <begin position="33"/>
        <end position="51"/>
    </location>
</feature>
<gene>
    <name evidence="9" type="ORF">CAC42_3726</name>
</gene>
<dbReference type="EMBL" id="NKHZ01000086">
    <property type="protein sequence ID" value="PNS14440.1"/>
    <property type="molecule type" value="Genomic_DNA"/>
</dbReference>
<feature type="transmembrane region" description="Helical" evidence="7">
    <location>
        <begin position="145"/>
        <end position="171"/>
    </location>
</feature>
<keyword evidence="3 7" id="KW-1133">Transmembrane helix</keyword>
<evidence type="ECO:0000256" key="4">
    <source>
        <dbReference type="ARBA" id="ARBA00023136"/>
    </source>
</evidence>
<organism evidence="9 10">
    <name type="scientific">Sphaceloma murrayae</name>
    <dbReference type="NCBI Taxonomy" id="2082308"/>
    <lineage>
        <taxon>Eukaryota</taxon>
        <taxon>Fungi</taxon>
        <taxon>Dikarya</taxon>
        <taxon>Ascomycota</taxon>
        <taxon>Pezizomycotina</taxon>
        <taxon>Dothideomycetes</taxon>
        <taxon>Dothideomycetidae</taxon>
        <taxon>Myriangiales</taxon>
        <taxon>Elsinoaceae</taxon>
        <taxon>Sphaceloma</taxon>
    </lineage>
</organism>
<dbReference type="PANTHER" id="PTHR33048:SF47">
    <property type="entry name" value="INTEGRAL MEMBRANE PROTEIN-RELATED"/>
    <property type="match status" value="1"/>
</dbReference>
<dbReference type="InterPro" id="IPR049326">
    <property type="entry name" value="Rhodopsin_dom_fungi"/>
</dbReference>
<feature type="transmembrane region" description="Helical" evidence="7">
    <location>
        <begin position="219"/>
        <end position="242"/>
    </location>
</feature>
<evidence type="ECO:0000256" key="2">
    <source>
        <dbReference type="ARBA" id="ARBA00022692"/>
    </source>
</evidence>
<feature type="compositionally biased region" description="Basic and acidic residues" evidence="6">
    <location>
        <begin position="318"/>
        <end position="330"/>
    </location>
</feature>
<evidence type="ECO:0000313" key="10">
    <source>
        <dbReference type="Proteomes" id="UP000243797"/>
    </source>
</evidence>
<feature type="transmembrane region" description="Helical" evidence="7">
    <location>
        <begin position="183"/>
        <end position="207"/>
    </location>
</feature>